<evidence type="ECO:0000313" key="2">
    <source>
        <dbReference type="EMBL" id="ABF40630.1"/>
    </source>
</evidence>
<organism evidence="2 3">
    <name type="scientific">Koribacter versatilis (strain Ellin345)</name>
    <dbReference type="NCBI Taxonomy" id="204669"/>
    <lineage>
        <taxon>Bacteria</taxon>
        <taxon>Pseudomonadati</taxon>
        <taxon>Acidobacteriota</taxon>
        <taxon>Terriglobia</taxon>
        <taxon>Terriglobales</taxon>
        <taxon>Candidatus Korobacteraceae</taxon>
        <taxon>Candidatus Korobacter</taxon>
    </lineage>
</organism>
<dbReference type="RefSeq" id="WP_011522432.1">
    <property type="nucleotide sequence ID" value="NC_008009.1"/>
</dbReference>
<evidence type="ECO:0000313" key="3">
    <source>
        <dbReference type="Proteomes" id="UP000002432"/>
    </source>
</evidence>
<dbReference type="STRING" id="204669.Acid345_1628"/>
<dbReference type="KEGG" id="aba:Acid345_1628"/>
<dbReference type="InterPro" id="IPR011047">
    <property type="entry name" value="Quinoprotein_ADH-like_sf"/>
</dbReference>
<dbReference type="EMBL" id="CP000360">
    <property type="protein sequence ID" value="ABF40630.1"/>
    <property type="molecule type" value="Genomic_DNA"/>
</dbReference>
<feature type="chain" id="PRO_5004191148" evidence="1">
    <location>
        <begin position="21"/>
        <end position="612"/>
    </location>
</feature>
<accession>Q1IR70</accession>
<reference evidence="2 3" key="1">
    <citation type="journal article" date="2009" name="Appl. Environ. Microbiol.">
        <title>Three genomes from the phylum Acidobacteria provide insight into the lifestyles of these microorganisms in soils.</title>
        <authorList>
            <person name="Ward N.L."/>
            <person name="Challacombe J.F."/>
            <person name="Janssen P.H."/>
            <person name="Henrissat B."/>
            <person name="Coutinho P.M."/>
            <person name="Wu M."/>
            <person name="Xie G."/>
            <person name="Haft D.H."/>
            <person name="Sait M."/>
            <person name="Badger J."/>
            <person name="Barabote R.D."/>
            <person name="Bradley B."/>
            <person name="Brettin T.S."/>
            <person name="Brinkac L.M."/>
            <person name="Bruce D."/>
            <person name="Creasy T."/>
            <person name="Daugherty S.C."/>
            <person name="Davidsen T.M."/>
            <person name="DeBoy R.T."/>
            <person name="Detter J.C."/>
            <person name="Dodson R.J."/>
            <person name="Durkin A.S."/>
            <person name="Ganapathy A."/>
            <person name="Gwinn-Giglio M."/>
            <person name="Han C.S."/>
            <person name="Khouri H."/>
            <person name="Kiss H."/>
            <person name="Kothari S.P."/>
            <person name="Madupu R."/>
            <person name="Nelson K.E."/>
            <person name="Nelson W.C."/>
            <person name="Paulsen I."/>
            <person name="Penn K."/>
            <person name="Ren Q."/>
            <person name="Rosovitz M.J."/>
            <person name="Selengut J.D."/>
            <person name="Shrivastava S."/>
            <person name="Sullivan S.A."/>
            <person name="Tapia R."/>
            <person name="Thompson L.S."/>
            <person name="Watkins K.L."/>
            <person name="Yang Q."/>
            <person name="Yu C."/>
            <person name="Zafar N."/>
            <person name="Zhou L."/>
            <person name="Kuske C.R."/>
        </authorList>
    </citation>
    <scope>NUCLEOTIDE SEQUENCE [LARGE SCALE GENOMIC DNA]</scope>
    <source>
        <strain evidence="2 3">Ellin345</strain>
    </source>
</reference>
<dbReference type="EnsemblBacteria" id="ABF40630">
    <property type="protein sequence ID" value="ABF40630"/>
    <property type="gene ID" value="Acid345_1628"/>
</dbReference>
<dbReference type="AlphaFoldDB" id="Q1IR70"/>
<proteinExistence type="predicted"/>
<dbReference type="eggNOG" id="COG5492">
    <property type="taxonomic scope" value="Bacteria"/>
</dbReference>
<dbReference type="OrthoDB" id="5557059at2"/>
<dbReference type="HOGENOM" id="CLU_021031_0_0_0"/>
<dbReference type="SUPFAM" id="SSF50998">
    <property type="entry name" value="Quinoprotein alcohol dehydrogenase-like"/>
    <property type="match status" value="1"/>
</dbReference>
<feature type="signal peptide" evidence="1">
    <location>
        <begin position="1"/>
        <end position="20"/>
    </location>
</feature>
<keyword evidence="3" id="KW-1185">Reference proteome</keyword>
<gene>
    <name evidence="2" type="ordered locus">Acid345_1628</name>
</gene>
<evidence type="ECO:0000256" key="1">
    <source>
        <dbReference type="SAM" id="SignalP"/>
    </source>
</evidence>
<dbReference type="Gene3D" id="2.40.10.480">
    <property type="match status" value="1"/>
</dbReference>
<sequence length="612" mass="64535">MRCKSSILLHSTRFSLFALLFTVIVGGVDTRAACTATAPPPSITICSPAPGSSPSDPVQFSAAGASNTTITNFRIYINNLLRYSTVSNSVNASLTLAAGSNSVVFQFYSNGVWTKASETITVQGTNTGHVAVTTYHNDLHRTGANPNESVLNPSNVNVASFGKRFSFPVDGQVYAQPLYLPNLTIAGGQHNVVFVATENDSVYAFDADGRSSSPLWHVKFGTAASGQDTEGISPIIGVTSTPVIDTSTNTLYVVSVTLESNKRIFRLHALDVVTGAEKFGGSKIVTAQVSGTGRDSSNGIITLESNCYQRTGLTLDGNNIYFGFAHCSHGWYLAYDKTTLAQTAVFNSTPNGAGGMFWNSGGAPAVDASGNLYTISAVDAGDPGSGFNDSFLKFSSALKVQDYFMPSNEAVLRANDADLGSGDVVIMPNNASAHPYELIGGGKDGRIFVLDRANMGKFTSTTDHVLQEVQTGTQQFDNIFSTPGYWNGYLYIHCENDVLKSYGFSLTTGLLTTSPTSKASHVFGVHGATVSITSSGSVDGIVWEIESTNQPKGGPAVLHAYDANNVATEFYNSSQGGTRDTAGPAVKFTVPTVADGKVFVGTGSELDVYGIL</sequence>
<keyword evidence="1" id="KW-0732">Signal</keyword>
<name>Q1IR70_KORVE</name>
<protein>
    <submittedName>
        <fullName evidence="2">Uncharacterized protein</fullName>
    </submittedName>
</protein>
<dbReference type="Proteomes" id="UP000002432">
    <property type="component" value="Chromosome"/>
</dbReference>